<evidence type="ECO:0000256" key="3">
    <source>
        <dbReference type="ARBA" id="ARBA00022490"/>
    </source>
</evidence>
<evidence type="ECO:0000256" key="1">
    <source>
        <dbReference type="ARBA" id="ARBA00004496"/>
    </source>
</evidence>
<proteinExistence type="inferred from homology"/>
<dbReference type="NCBIfam" id="NF001453">
    <property type="entry name" value="PRK00312.1"/>
    <property type="match status" value="1"/>
</dbReference>
<comment type="catalytic activity">
    <reaction evidence="7">
        <text>[protein]-L-isoaspartate + S-adenosyl-L-methionine = [protein]-L-isoaspartate alpha-methyl ester + S-adenosyl-L-homocysteine</text>
        <dbReference type="Rhea" id="RHEA:12705"/>
        <dbReference type="Rhea" id="RHEA-COMP:12143"/>
        <dbReference type="Rhea" id="RHEA-COMP:12144"/>
        <dbReference type="ChEBI" id="CHEBI:57856"/>
        <dbReference type="ChEBI" id="CHEBI:59789"/>
        <dbReference type="ChEBI" id="CHEBI:90596"/>
        <dbReference type="ChEBI" id="CHEBI:90598"/>
        <dbReference type="EC" id="2.1.1.77"/>
    </reaction>
</comment>
<dbReference type="EMBL" id="SOAU01000001">
    <property type="protein sequence ID" value="TDT16674.1"/>
    <property type="molecule type" value="Genomic_DNA"/>
</dbReference>
<dbReference type="Pfam" id="PF01135">
    <property type="entry name" value="PCMT"/>
    <property type="match status" value="1"/>
</dbReference>
<keyword evidence="9" id="KW-1185">Reference proteome</keyword>
<comment type="caution">
    <text evidence="8">The sequence shown here is derived from an EMBL/GenBank/DDBJ whole genome shotgun (WGS) entry which is preliminary data.</text>
</comment>
<accession>A0A4R7I0R7</accession>
<evidence type="ECO:0000313" key="9">
    <source>
        <dbReference type="Proteomes" id="UP000294558"/>
    </source>
</evidence>
<dbReference type="Gene3D" id="3.40.50.150">
    <property type="entry name" value="Vaccinia Virus protein VP39"/>
    <property type="match status" value="1"/>
</dbReference>
<dbReference type="Proteomes" id="UP000294558">
    <property type="component" value="Unassembled WGS sequence"/>
</dbReference>
<comment type="subcellular location">
    <subcellularLocation>
        <location evidence="1 7">Cytoplasm</location>
    </subcellularLocation>
</comment>
<dbReference type="NCBIfam" id="TIGR00080">
    <property type="entry name" value="pimt"/>
    <property type="match status" value="1"/>
</dbReference>
<dbReference type="GO" id="GO:0005737">
    <property type="term" value="C:cytoplasm"/>
    <property type="evidence" value="ECO:0007669"/>
    <property type="project" value="UniProtKB-SubCell"/>
</dbReference>
<evidence type="ECO:0000256" key="4">
    <source>
        <dbReference type="ARBA" id="ARBA00022603"/>
    </source>
</evidence>
<sequence length="220" mass="23781">MSDFEQRRHLMVDRQLVARGVDDVRVIEAMRRVHRHDFVPASLVDRAYDDTPLPIGHDVTISQPYIVGFMTQALELHPGDRVLEVGTGSGYAAAVLAEIADQVVTVESIAPLAEQARERLTACGDRIEVVSGDGSVGHPARAPYDAIVVTAAAPDIPPPLLDQLDHGGRLVLPVGDGVEQLVRVRRTDEGDVHERLLAVCFVPLTGRYGHGGDGHRSGAR</sequence>
<gene>
    <name evidence="7" type="primary">pcm</name>
    <name evidence="8" type="ORF">BDK89_2267</name>
</gene>
<dbReference type="HAMAP" id="MF_00090">
    <property type="entry name" value="PIMT"/>
    <property type="match status" value="1"/>
</dbReference>
<keyword evidence="4 7" id="KW-0489">Methyltransferase</keyword>
<feature type="active site" evidence="7">
    <location>
        <position position="62"/>
    </location>
</feature>
<evidence type="ECO:0000256" key="2">
    <source>
        <dbReference type="ARBA" id="ARBA00005369"/>
    </source>
</evidence>
<dbReference type="AlphaFoldDB" id="A0A4R7I0R7"/>
<dbReference type="EC" id="2.1.1.77" evidence="7"/>
<keyword evidence="5 7" id="KW-0808">Transferase</keyword>
<dbReference type="FunFam" id="3.40.50.150:FF:000010">
    <property type="entry name" value="Protein-L-isoaspartate O-methyltransferase"/>
    <property type="match status" value="1"/>
</dbReference>
<evidence type="ECO:0000313" key="8">
    <source>
        <dbReference type="EMBL" id="TDT16674.1"/>
    </source>
</evidence>
<evidence type="ECO:0000256" key="5">
    <source>
        <dbReference type="ARBA" id="ARBA00022679"/>
    </source>
</evidence>
<dbReference type="GO" id="GO:0032259">
    <property type="term" value="P:methylation"/>
    <property type="evidence" value="ECO:0007669"/>
    <property type="project" value="UniProtKB-KW"/>
</dbReference>
<dbReference type="SUPFAM" id="SSF53335">
    <property type="entry name" value="S-adenosyl-L-methionine-dependent methyltransferases"/>
    <property type="match status" value="1"/>
</dbReference>
<comment type="function">
    <text evidence="7">Catalyzes the methyl esterification of L-isoaspartyl residues in peptides and proteins that result from spontaneous decomposition of normal L-aspartyl and L-asparaginyl residues. It plays a role in the repair and/or degradation of damaged proteins.</text>
</comment>
<keyword evidence="6 7" id="KW-0949">S-adenosyl-L-methionine</keyword>
<reference evidence="8 9" key="1">
    <citation type="submission" date="2019-03" db="EMBL/GenBank/DDBJ databases">
        <title>Sequencing the genomes of 1000 actinobacteria strains.</title>
        <authorList>
            <person name="Klenk H.-P."/>
        </authorList>
    </citation>
    <scope>NUCLEOTIDE SEQUENCE [LARGE SCALE GENOMIC DNA]</scope>
    <source>
        <strain evidence="8 9">DSM 18936</strain>
    </source>
</reference>
<evidence type="ECO:0000256" key="7">
    <source>
        <dbReference type="HAMAP-Rule" id="MF_00090"/>
    </source>
</evidence>
<dbReference type="GO" id="GO:0004719">
    <property type="term" value="F:protein-L-isoaspartate (D-aspartate) O-methyltransferase activity"/>
    <property type="evidence" value="ECO:0007669"/>
    <property type="project" value="UniProtKB-UniRule"/>
</dbReference>
<dbReference type="InterPro" id="IPR000682">
    <property type="entry name" value="PCMT"/>
</dbReference>
<protein>
    <recommendedName>
        <fullName evidence="7">Protein-L-isoaspartate O-methyltransferase</fullName>
        <ecNumber evidence="7">2.1.1.77</ecNumber>
    </recommendedName>
    <alternativeName>
        <fullName evidence="7">L-isoaspartyl protein carboxyl methyltransferase</fullName>
    </alternativeName>
    <alternativeName>
        <fullName evidence="7">Protein L-isoaspartyl methyltransferase</fullName>
    </alternativeName>
    <alternativeName>
        <fullName evidence="7">Protein-beta-aspartate methyltransferase</fullName>
        <shortName evidence="7">PIMT</shortName>
    </alternativeName>
</protein>
<comment type="similarity">
    <text evidence="2 7">Belongs to the methyltransferase superfamily. L-isoaspartyl/D-aspartyl protein methyltransferase family.</text>
</comment>
<keyword evidence="3 7" id="KW-0963">Cytoplasm</keyword>
<dbReference type="InterPro" id="IPR029063">
    <property type="entry name" value="SAM-dependent_MTases_sf"/>
</dbReference>
<evidence type="ECO:0000256" key="6">
    <source>
        <dbReference type="ARBA" id="ARBA00022691"/>
    </source>
</evidence>
<dbReference type="RefSeq" id="WP_208294043.1">
    <property type="nucleotide sequence ID" value="NZ_SOAU01000001.1"/>
</dbReference>
<dbReference type="GO" id="GO:0030091">
    <property type="term" value="P:protein repair"/>
    <property type="evidence" value="ECO:0007669"/>
    <property type="project" value="UniProtKB-UniRule"/>
</dbReference>
<organism evidence="8 9">
    <name type="scientific">Ilumatobacter fluminis</name>
    <dbReference type="NCBI Taxonomy" id="467091"/>
    <lineage>
        <taxon>Bacteria</taxon>
        <taxon>Bacillati</taxon>
        <taxon>Actinomycetota</taxon>
        <taxon>Acidimicrobiia</taxon>
        <taxon>Acidimicrobiales</taxon>
        <taxon>Ilumatobacteraceae</taxon>
        <taxon>Ilumatobacter</taxon>
    </lineage>
</organism>
<dbReference type="CDD" id="cd02440">
    <property type="entry name" value="AdoMet_MTases"/>
    <property type="match status" value="1"/>
</dbReference>
<dbReference type="PANTHER" id="PTHR11579:SF0">
    <property type="entry name" value="PROTEIN-L-ISOASPARTATE(D-ASPARTATE) O-METHYLTRANSFERASE"/>
    <property type="match status" value="1"/>
</dbReference>
<name>A0A4R7I0R7_9ACTN</name>
<dbReference type="PANTHER" id="PTHR11579">
    <property type="entry name" value="PROTEIN-L-ISOASPARTATE O-METHYLTRANSFERASE"/>
    <property type="match status" value="1"/>
</dbReference>